<evidence type="ECO:0000256" key="1">
    <source>
        <dbReference type="SAM" id="SignalP"/>
    </source>
</evidence>
<feature type="signal peptide" evidence="1">
    <location>
        <begin position="1"/>
        <end position="28"/>
    </location>
</feature>
<proteinExistence type="predicted"/>
<dbReference type="RefSeq" id="WP_077449473.1">
    <property type="nucleotide sequence ID" value="NZ_FUGD01000125.1"/>
</dbReference>
<organism evidence="2 3">
    <name type="scientific">Psychrobacter pasteurii</name>
    <dbReference type="NCBI Taxonomy" id="1945520"/>
    <lineage>
        <taxon>Bacteria</taxon>
        <taxon>Pseudomonadati</taxon>
        <taxon>Pseudomonadota</taxon>
        <taxon>Gammaproteobacteria</taxon>
        <taxon>Moraxellales</taxon>
        <taxon>Moraxellaceae</taxon>
        <taxon>Psychrobacter</taxon>
    </lineage>
</organism>
<dbReference type="OrthoDB" id="6647798at2"/>
<dbReference type="Proteomes" id="UP000188169">
    <property type="component" value="Unassembled WGS sequence"/>
</dbReference>
<keyword evidence="3" id="KW-1185">Reference proteome</keyword>
<feature type="chain" id="PRO_5013317666" description="Lipoprotein" evidence="1">
    <location>
        <begin position="29"/>
        <end position="138"/>
    </location>
</feature>
<gene>
    <name evidence="2" type="ORF">A1019T_02098</name>
</gene>
<dbReference type="PROSITE" id="PS51257">
    <property type="entry name" value="PROKAR_LIPOPROTEIN"/>
    <property type="match status" value="1"/>
</dbReference>
<reference evidence="3" key="1">
    <citation type="submission" date="2017-02" db="EMBL/GenBank/DDBJ databases">
        <authorList>
            <person name="Mornico D."/>
        </authorList>
    </citation>
    <scope>NUCLEOTIDE SEQUENCE [LARGE SCALE GENOMIC DNA]</scope>
</reference>
<evidence type="ECO:0000313" key="2">
    <source>
        <dbReference type="EMBL" id="SJM38109.1"/>
    </source>
</evidence>
<dbReference type="STRING" id="1945520.A1019T_02098"/>
<evidence type="ECO:0000313" key="3">
    <source>
        <dbReference type="Proteomes" id="UP000188169"/>
    </source>
</evidence>
<protein>
    <recommendedName>
        <fullName evidence="4">Lipoprotein</fullName>
    </recommendedName>
</protein>
<sequence>MPKLSVKSLMTSAAVVGSILVISGCASTGNVTPQYIPPSTYQTYDCSALSQEYQRIQSYINKESRSYSGLTTTGVGVGVSAGRWGISPNINIGVGKSTNNNARDAKLSRLFGERDAVIQSARMKQCAFAAKLKVYGES</sequence>
<dbReference type="EMBL" id="FUGD01000125">
    <property type="protein sequence ID" value="SJM38109.1"/>
    <property type="molecule type" value="Genomic_DNA"/>
</dbReference>
<keyword evidence="1" id="KW-0732">Signal</keyword>
<name>A0A1R4EI85_9GAMM</name>
<accession>A0A1R4EI85</accession>
<evidence type="ECO:0008006" key="4">
    <source>
        <dbReference type="Google" id="ProtNLM"/>
    </source>
</evidence>
<dbReference type="AlphaFoldDB" id="A0A1R4EI85"/>